<protein>
    <submittedName>
        <fullName evidence="2">Uncharacterized protein</fullName>
    </submittedName>
</protein>
<sequence>MSWRKTITDNAAEVLRFCGYLFVLLDAIVLSAFLFWFLAKAIWFAAGWLDRAIFSKPW</sequence>
<dbReference type="Proteomes" id="UP001431776">
    <property type="component" value="Unassembled WGS sequence"/>
</dbReference>
<reference evidence="2" key="1">
    <citation type="submission" date="2023-05" db="EMBL/GenBank/DDBJ databases">
        <title>Anaerotaeda fermentans gen. nov., sp. nov., a novel anaerobic planctomycete of the new family within the order Sedimentisphaerales isolated from Taman Peninsula, Russia.</title>
        <authorList>
            <person name="Khomyakova M.A."/>
            <person name="Merkel A.Y."/>
            <person name="Slobodkin A.I."/>
        </authorList>
    </citation>
    <scope>NUCLEOTIDE SEQUENCE</scope>
    <source>
        <strain evidence="2">M17dextr</strain>
    </source>
</reference>
<keyword evidence="1" id="KW-0472">Membrane</keyword>
<dbReference type="AlphaFoldDB" id="A0AAW6TXY2"/>
<dbReference type="RefSeq" id="WP_349245905.1">
    <property type="nucleotide sequence ID" value="NZ_JASCXX010000021.1"/>
</dbReference>
<feature type="transmembrane region" description="Helical" evidence="1">
    <location>
        <begin position="20"/>
        <end position="46"/>
    </location>
</feature>
<evidence type="ECO:0000256" key="1">
    <source>
        <dbReference type="SAM" id="Phobius"/>
    </source>
</evidence>
<dbReference type="EMBL" id="JASCXX010000021">
    <property type="protein sequence ID" value="MDI6450495.1"/>
    <property type="molecule type" value="Genomic_DNA"/>
</dbReference>
<accession>A0AAW6TXY2</accession>
<keyword evidence="1" id="KW-0812">Transmembrane</keyword>
<evidence type="ECO:0000313" key="2">
    <source>
        <dbReference type="EMBL" id="MDI6450495.1"/>
    </source>
</evidence>
<organism evidence="2 3">
    <name type="scientific">Anaerobaca lacustris</name>
    <dbReference type="NCBI Taxonomy" id="3044600"/>
    <lineage>
        <taxon>Bacteria</taxon>
        <taxon>Pseudomonadati</taxon>
        <taxon>Planctomycetota</taxon>
        <taxon>Phycisphaerae</taxon>
        <taxon>Sedimentisphaerales</taxon>
        <taxon>Anaerobacaceae</taxon>
        <taxon>Anaerobaca</taxon>
    </lineage>
</organism>
<gene>
    <name evidence="2" type="ORF">QJ522_15650</name>
</gene>
<comment type="caution">
    <text evidence="2">The sequence shown here is derived from an EMBL/GenBank/DDBJ whole genome shotgun (WGS) entry which is preliminary data.</text>
</comment>
<evidence type="ECO:0000313" key="3">
    <source>
        <dbReference type="Proteomes" id="UP001431776"/>
    </source>
</evidence>
<name>A0AAW6TXY2_9BACT</name>
<keyword evidence="3" id="KW-1185">Reference proteome</keyword>
<keyword evidence="1" id="KW-1133">Transmembrane helix</keyword>
<proteinExistence type="predicted"/>